<comment type="caution">
    <text evidence="7">The sequence shown here is derived from an EMBL/GenBank/DDBJ whole genome shotgun (WGS) entry which is preliminary data.</text>
</comment>
<organism evidence="7 9">
    <name type="scientific">Punica granatum</name>
    <name type="common">Pomegranate</name>
    <dbReference type="NCBI Taxonomy" id="22663"/>
    <lineage>
        <taxon>Eukaryota</taxon>
        <taxon>Viridiplantae</taxon>
        <taxon>Streptophyta</taxon>
        <taxon>Embryophyta</taxon>
        <taxon>Tracheophyta</taxon>
        <taxon>Spermatophyta</taxon>
        <taxon>Magnoliopsida</taxon>
        <taxon>eudicotyledons</taxon>
        <taxon>Gunneridae</taxon>
        <taxon>Pentapetalae</taxon>
        <taxon>rosids</taxon>
        <taxon>malvids</taxon>
        <taxon>Myrtales</taxon>
        <taxon>Lythraceae</taxon>
        <taxon>Punica</taxon>
    </lineage>
</organism>
<evidence type="ECO:0000313" key="10">
    <source>
        <dbReference type="Proteomes" id="UP000233551"/>
    </source>
</evidence>
<name>A0A218VR60_PUNGR</name>
<evidence type="ECO:0000256" key="1">
    <source>
        <dbReference type="ARBA" id="ARBA00008956"/>
    </source>
</evidence>
<dbReference type="Proteomes" id="UP000197138">
    <property type="component" value="Unassembled WGS sequence"/>
</dbReference>
<dbReference type="GO" id="GO:0030154">
    <property type="term" value="P:cell differentiation"/>
    <property type="evidence" value="ECO:0007669"/>
    <property type="project" value="UniProtKB-KW"/>
</dbReference>
<feature type="coiled-coil region" evidence="6">
    <location>
        <begin position="445"/>
        <end position="521"/>
    </location>
</feature>
<evidence type="ECO:0000313" key="7">
    <source>
        <dbReference type="EMBL" id="OWM62985.1"/>
    </source>
</evidence>
<dbReference type="OrthoDB" id="1166041at2759"/>
<evidence type="ECO:0000256" key="6">
    <source>
        <dbReference type="SAM" id="Coils"/>
    </source>
</evidence>
<dbReference type="AlphaFoldDB" id="A0A218VR60"/>
<dbReference type="EMBL" id="MTKT01006319">
    <property type="protein sequence ID" value="OWM62985.1"/>
    <property type="molecule type" value="Genomic_DNA"/>
</dbReference>
<evidence type="ECO:0000256" key="5">
    <source>
        <dbReference type="RuleBase" id="RU364012"/>
    </source>
</evidence>
<reference evidence="7" key="2">
    <citation type="submission" date="2017-06" db="EMBL/GenBank/DDBJ databases">
        <title>The pomegranate genome and the genomics of punicalagin biosynthesis.</title>
        <authorList>
            <person name="Xu C."/>
        </authorList>
    </citation>
    <scope>NUCLEOTIDE SEQUENCE [LARGE SCALE GENOMIC DNA]</scope>
    <source>
        <tissue evidence="7">Fresh leaf</tissue>
    </source>
</reference>
<comment type="similarity">
    <text evidence="1 5">Belongs to the Frigida family.</text>
</comment>
<dbReference type="PANTHER" id="PTHR31791:SF70">
    <property type="entry name" value="FRIGIDA-LIKE PROTEIN"/>
    <property type="match status" value="1"/>
</dbReference>
<evidence type="ECO:0000313" key="9">
    <source>
        <dbReference type="Proteomes" id="UP000197138"/>
    </source>
</evidence>
<dbReference type="Pfam" id="PF07899">
    <property type="entry name" value="Frigida"/>
    <property type="match status" value="1"/>
</dbReference>
<proteinExistence type="inferred from homology"/>
<reference evidence="9" key="1">
    <citation type="journal article" date="2017" name="Plant J.">
        <title>The pomegranate (Punica granatum L.) genome and the genomics of punicalagin biosynthesis.</title>
        <authorList>
            <person name="Qin G."/>
            <person name="Xu C."/>
            <person name="Ming R."/>
            <person name="Tang H."/>
            <person name="Guyot R."/>
            <person name="Kramer E.M."/>
            <person name="Hu Y."/>
            <person name="Yi X."/>
            <person name="Qi Y."/>
            <person name="Xu X."/>
            <person name="Gao Z."/>
            <person name="Pan H."/>
            <person name="Jian J."/>
            <person name="Tian Y."/>
            <person name="Yue Z."/>
            <person name="Xu Y."/>
        </authorList>
    </citation>
    <scope>NUCLEOTIDE SEQUENCE [LARGE SCALE GENOMIC DNA]</scope>
    <source>
        <strain evidence="9">cv. Dabenzi</strain>
    </source>
</reference>
<dbReference type="STRING" id="22663.A0A218VR60"/>
<evidence type="ECO:0000256" key="3">
    <source>
        <dbReference type="ARBA" id="ARBA00022782"/>
    </source>
</evidence>
<keyword evidence="3 5" id="KW-0221">Differentiation</keyword>
<dbReference type="GeneID" id="116215036"/>
<evidence type="ECO:0000256" key="2">
    <source>
        <dbReference type="ARBA" id="ARBA00022473"/>
    </source>
</evidence>
<accession>A0A218VR60</accession>
<protein>
    <recommendedName>
        <fullName evidence="5">FRIGIDA-like protein</fullName>
    </recommendedName>
</protein>
<sequence length="709" mass="80891">MGTLSDDLGLALCKEESLRRTLDLVEAQANAVLLFGRRWRDLEEHLDSISKATDERLEQLGVKGSSVEERFAEVVSEEREVEKKAKDFKGEVVMRLSLLERMLEECWKECRENEDCLASVVTESVAEPECLGETEVKEKELISVSESVEDCRRESEMKKQELDDLQRRIEAALNEHNSREENLNSVQKLLEECSMGLEEKTLRLQSTEDSLKERSRELEFKIDELEWIQTAINDVCKHLDSKNDQLTSIKQSIRASDRAIQKKNQELLSLQDSLKTCCTELDSKKMELDEIQKLLAECTRELDLKERQLSSTKTLIDEFNEELTSKKKDYDAIQKSIIACSTEVDSKRSELASLEKSVNDLKMDGQKEVKVESLQKCSQQYSSVISLKKAELASLHDTIKKVGGDLDLKERRHQVLCTSIKSLNTELEMKKELKSAKTVEREGDLKSSEEQLQFSQKELASARAERDECPRKLHSAQASFEGCSRILQGKDRQLQEQLMELKSQQERLNMMQKLLEEKRAEDELRKGDNILVVQQKLLEKIEKSLDPAKLVLQAMQEVYSPSSRKNVKRFNSGVTKRSCVLLLRYLGEASPEIKPQVKEGAMALANQWKAQLSASSDDDYTFRVLALLRLIVVFELTPAFCPNELGVLSGSIFEHGETNELRMLLGLSEPLPCPKVILLRQAEEKLALISPVISGHSLLQHRNKRSRMA</sequence>
<keyword evidence="6" id="KW-0175">Coiled coil</keyword>
<dbReference type="Gene3D" id="1.10.287.1490">
    <property type="match status" value="1"/>
</dbReference>
<dbReference type="GO" id="GO:0009908">
    <property type="term" value="P:flower development"/>
    <property type="evidence" value="ECO:0007669"/>
    <property type="project" value="UniProtKB-KW"/>
</dbReference>
<dbReference type="PANTHER" id="PTHR31791">
    <property type="entry name" value="FRIGIDA-LIKE PROTEIN 3-RELATED"/>
    <property type="match status" value="1"/>
</dbReference>
<dbReference type="SUPFAM" id="SSF57997">
    <property type="entry name" value="Tropomyosin"/>
    <property type="match status" value="1"/>
</dbReference>
<keyword evidence="4 5" id="KW-0287">Flowering</keyword>
<feature type="coiled-coil region" evidence="6">
    <location>
        <begin position="148"/>
        <end position="217"/>
    </location>
</feature>
<gene>
    <name evidence="7" type="ORF">CDL15_Pgr020279</name>
    <name evidence="8" type="ORF">CRG98_011485</name>
</gene>
<feature type="coiled-coil region" evidence="6">
    <location>
        <begin position="281"/>
        <end position="364"/>
    </location>
</feature>
<keyword evidence="10" id="KW-1185">Reference proteome</keyword>
<dbReference type="Proteomes" id="UP000233551">
    <property type="component" value="Unassembled WGS sequence"/>
</dbReference>
<keyword evidence="2 5" id="KW-0217">Developmental protein</keyword>
<reference evidence="8 10" key="3">
    <citation type="submission" date="2017-11" db="EMBL/GenBank/DDBJ databases">
        <title>De-novo sequencing of pomegranate (Punica granatum L.) genome.</title>
        <authorList>
            <person name="Akparov Z."/>
            <person name="Amiraslanov A."/>
            <person name="Hajiyeva S."/>
            <person name="Abbasov M."/>
            <person name="Kaur K."/>
            <person name="Hamwieh A."/>
            <person name="Solovyev V."/>
            <person name="Salamov A."/>
            <person name="Braich B."/>
            <person name="Kosarev P."/>
            <person name="Mahmoud A."/>
            <person name="Hajiyev E."/>
            <person name="Babayeva S."/>
            <person name="Izzatullayeva V."/>
            <person name="Mammadov A."/>
            <person name="Mammadov A."/>
            <person name="Sharifova S."/>
            <person name="Ojaghi J."/>
            <person name="Eynullazada K."/>
            <person name="Bayramov B."/>
            <person name="Abdulazimova A."/>
            <person name="Shahmuradov I."/>
        </authorList>
    </citation>
    <scope>NUCLEOTIDE SEQUENCE [LARGE SCALE GENOMIC DNA]</scope>
    <source>
        <strain evidence="8">AG2017</strain>
        <strain evidence="10">cv. AG2017</strain>
        <tissue evidence="8">Leaf</tissue>
    </source>
</reference>
<evidence type="ECO:0000313" key="8">
    <source>
        <dbReference type="EMBL" id="PKI67889.1"/>
    </source>
</evidence>
<evidence type="ECO:0000256" key="4">
    <source>
        <dbReference type="ARBA" id="ARBA00023089"/>
    </source>
</evidence>
<dbReference type="EMBL" id="PGOL01000571">
    <property type="protein sequence ID" value="PKI67889.1"/>
    <property type="molecule type" value="Genomic_DNA"/>
</dbReference>
<dbReference type="InterPro" id="IPR012474">
    <property type="entry name" value="Frigida"/>
</dbReference>